<evidence type="ECO:0000313" key="4">
    <source>
        <dbReference type="EMBL" id="MBW4329643.1"/>
    </source>
</evidence>
<dbReference type="Pfam" id="PF01614">
    <property type="entry name" value="IclR_C"/>
    <property type="match status" value="1"/>
</dbReference>
<feature type="domain" description="HTH iclR-type" evidence="2">
    <location>
        <begin position="9"/>
        <end position="70"/>
    </location>
</feature>
<evidence type="ECO:0000256" key="1">
    <source>
        <dbReference type="ARBA" id="ARBA00023125"/>
    </source>
</evidence>
<dbReference type="Proteomes" id="UP001197214">
    <property type="component" value="Unassembled WGS sequence"/>
</dbReference>
<dbReference type="PROSITE" id="PS51077">
    <property type="entry name" value="HTH_ICLR"/>
    <property type="match status" value="1"/>
</dbReference>
<comment type="caution">
    <text evidence="4">The sequence shown here is derived from an EMBL/GenBank/DDBJ whole genome shotgun (WGS) entry which is preliminary data.</text>
</comment>
<dbReference type="InterPro" id="IPR050707">
    <property type="entry name" value="HTH_MetabolicPath_Reg"/>
</dbReference>
<evidence type="ECO:0000259" key="3">
    <source>
        <dbReference type="PROSITE" id="PS51078"/>
    </source>
</evidence>
<accession>A0ABS6XHF8</accession>
<evidence type="ECO:0000259" key="2">
    <source>
        <dbReference type="PROSITE" id="PS51077"/>
    </source>
</evidence>
<proteinExistence type="predicted"/>
<dbReference type="PANTHER" id="PTHR30136">
    <property type="entry name" value="HELIX-TURN-HELIX TRANSCRIPTIONAL REGULATOR, ICLR FAMILY"/>
    <property type="match status" value="1"/>
</dbReference>
<gene>
    <name evidence="4" type="ORF">KY084_01980</name>
</gene>
<dbReference type="PANTHER" id="PTHR30136:SF7">
    <property type="entry name" value="HTH-TYPE TRANSCRIPTIONAL REGULATOR KDGR-RELATED"/>
    <property type="match status" value="1"/>
</dbReference>
<name>A0ABS6XHF8_9SPHN</name>
<dbReference type="EMBL" id="JAHWZX010000001">
    <property type="protein sequence ID" value="MBW4329643.1"/>
    <property type="molecule type" value="Genomic_DNA"/>
</dbReference>
<dbReference type="Pfam" id="PF09339">
    <property type="entry name" value="HTH_IclR"/>
    <property type="match status" value="1"/>
</dbReference>
<keyword evidence="5" id="KW-1185">Reference proteome</keyword>
<dbReference type="InterPro" id="IPR014757">
    <property type="entry name" value="Tscrpt_reg_IclR_C"/>
</dbReference>
<evidence type="ECO:0000313" key="5">
    <source>
        <dbReference type="Proteomes" id="UP001197214"/>
    </source>
</evidence>
<keyword evidence="1" id="KW-0238">DNA-binding</keyword>
<protein>
    <submittedName>
        <fullName evidence="4">IclR family transcriptional regulator</fullName>
    </submittedName>
</protein>
<feature type="domain" description="IclR-ED" evidence="3">
    <location>
        <begin position="71"/>
        <end position="249"/>
    </location>
</feature>
<dbReference type="PROSITE" id="PS51078">
    <property type="entry name" value="ICLR_ED"/>
    <property type="match status" value="1"/>
</dbReference>
<reference evidence="4 5" key="1">
    <citation type="submission" date="2021-07" db="EMBL/GenBank/DDBJ databases">
        <title>Stakelama flava sp. nov., a novel endophytic bacterium isolated from branch of Kandelia candel.</title>
        <authorList>
            <person name="Tuo L."/>
        </authorList>
    </citation>
    <scope>NUCLEOTIDE SEQUENCE [LARGE SCALE GENOMIC DNA]</scope>
    <source>
        <strain evidence="4 5">CBK3Z-3</strain>
    </source>
</reference>
<sequence length="253" mass="27234">MTTDSKYRAPALQKGLAILETLANSRMPMSMSDISTALERSRNEIFRMLQVLEDMRYISRDEAGGYSLTNRLFALSMRQPPIRDLLSLAFPLMTELAEEAGQSCHLAVASGAEMVVVARVEAPGLLGFAVRVGYRRPLHLSASGLVLLAFEPAERQAQMIDEIDLLDGAIDRAALLSQLNDIAAQGYVARESGMINGILDISAPILAAGEARAALTVPYVSGAGAKLDRARASEMVCDTARTVSHALEGTQIE</sequence>
<organism evidence="4 5">
    <name type="scientific">Stakelama flava</name>
    <dbReference type="NCBI Taxonomy" id="2860338"/>
    <lineage>
        <taxon>Bacteria</taxon>
        <taxon>Pseudomonadati</taxon>
        <taxon>Pseudomonadota</taxon>
        <taxon>Alphaproteobacteria</taxon>
        <taxon>Sphingomonadales</taxon>
        <taxon>Sphingomonadaceae</taxon>
        <taxon>Stakelama</taxon>
    </lineage>
</organism>
<dbReference type="InterPro" id="IPR005471">
    <property type="entry name" value="Tscrpt_reg_IclR_N"/>
</dbReference>
<dbReference type="SMART" id="SM00346">
    <property type="entry name" value="HTH_ICLR"/>
    <property type="match status" value="1"/>
</dbReference>